<keyword evidence="3" id="KW-1185">Reference proteome</keyword>
<evidence type="ECO:0000313" key="3">
    <source>
        <dbReference type="Proteomes" id="UP001320170"/>
    </source>
</evidence>
<dbReference type="RefSeq" id="WP_232891292.1">
    <property type="nucleotide sequence ID" value="NZ_JAJSPM010000009.1"/>
</dbReference>
<evidence type="ECO:0008006" key="4">
    <source>
        <dbReference type="Google" id="ProtNLM"/>
    </source>
</evidence>
<evidence type="ECO:0000313" key="2">
    <source>
        <dbReference type="EMBL" id="MCE3533798.1"/>
    </source>
</evidence>
<sequence length="637" mass="72577">MLSKEERFKRWRGTRFYAEQNALNSALLISNYVNSVDNLEAIKANAQTKYNDFDQYNARPWGTAVFVKLFIDEAIAQLPEDADKELALLTHSSEVISTLYDNWKDNTAGNIFALLGDIEKLITLDSIPFTDKNQYKTFLLSSYMLFHIIKLAIAQIEGNWKAQIVVSLLVDLGQIKPKIDLFLLQVEKRMEQLKAGQSAKMTNDTVPDPLKPFKDLLSERYLKVLGIKPVNSAKLQRGLHNTKRPAPAVPKFHLPETTVKRTIHESLNALEADIEKVSSGIFSLIEQRSKKADLEAKIEAVNKLLLFAEENDKKITARKDFLDFIEEHAQLFQVLLETAEEDPKQQLLEKIKQLKNIVESPDLSSEVLQRVSWVTSPIKVVYRTTTPQVLQSMIASTLPATLDSTCKAELKNLANTCLLDLREKLKKKEHQITAINNRFFNQDEALKLLIAQEGSERLALLQKANEIMKESVQASSRLFATVKENSSFLRDLQAKSQTLSAFIKLHDGFFVKISNFLAQYFSFFKTRTAKMIDDAAAWKIKVDGLVGEYQNIVDGGIRQIELIPNLNDSIKVQIKSQFIAEEQQIRREKQNHIHPNKRAVRLLMNNLSHLFAAKPLPLREQTNEKVLNEEQSILACF</sequence>
<dbReference type="Proteomes" id="UP001320170">
    <property type="component" value="Unassembled WGS sequence"/>
</dbReference>
<name>A0ABS8X4V1_9GAMM</name>
<keyword evidence="1" id="KW-0175">Coiled coil</keyword>
<gene>
    <name evidence="2" type="ORF">LXO92_15630</name>
</gene>
<feature type="coiled-coil region" evidence="1">
    <location>
        <begin position="284"/>
        <end position="311"/>
    </location>
</feature>
<reference evidence="2 3" key="1">
    <citation type="journal article" date="2024" name="Pathogens">
        <title>Characterization of a Novel Species of Legionella Isolated from a Healthcare Facility: Legionella resiliens sp. nov.</title>
        <authorList>
            <person name="Cristino S."/>
            <person name="Pascale M.R."/>
            <person name="Marino F."/>
            <person name="Derelitto C."/>
            <person name="Salaris S."/>
            <person name="Orsini M."/>
            <person name="Squarzoni S."/>
            <person name="Grottola A."/>
            <person name="Girolamini L."/>
        </authorList>
    </citation>
    <scope>NUCLEOTIDE SEQUENCE [LARGE SCALE GENOMIC DNA]</scope>
    <source>
        <strain evidence="2 3">8cVS16</strain>
    </source>
</reference>
<protein>
    <recommendedName>
        <fullName evidence="4">Purine NTPase</fullName>
    </recommendedName>
</protein>
<evidence type="ECO:0000256" key="1">
    <source>
        <dbReference type="SAM" id="Coils"/>
    </source>
</evidence>
<dbReference type="EMBL" id="JAJTND010000006">
    <property type="protein sequence ID" value="MCE3533798.1"/>
    <property type="molecule type" value="Genomic_DNA"/>
</dbReference>
<proteinExistence type="predicted"/>
<comment type="caution">
    <text evidence="2">The sequence shown here is derived from an EMBL/GenBank/DDBJ whole genome shotgun (WGS) entry which is preliminary data.</text>
</comment>
<organism evidence="2 3">
    <name type="scientific">Legionella resiliens</name>
    <dbReference type="NCBI Taxonomy" id="2905958"/>
    <lineage>
        <taxon>Bacteria</taxon>
        <taxon>Pseudomonadati</taxon>
        <taxon>Pseudomonadota</taxon>
        <taxon>Gammaproteobacteria</taxon>
        <taxon>Legionellales</taxon>
        <taxon>Legionellaceae</taxon>
        <taxon>Legionella</taxon>
    </lineage>
</organism>
<accession>A0ABS8X4V1</accession>